<dbReference type="Gene3D" id="4.10.1050.10">
    <property type="entry name" value="At2g23090-like"/>
    <property type="match status" value="1"/>
</dbReference>
<dbReference type="InterPro" id="IPR026939">
    <property type="entry name" value="ZNF706/At2g23090_sf"/>
</dbReference>
<sequence length="122" mass="13207">MVRGHAKADAQERNARKNAAAQKAGSQRGAADKAMRAQCPICKQQMPTLKQLQDHYSSRHPNDQISAEVAASFSAVEPRRKKATNVTTEPAVKPKKTKKKKDVSSLLAEGLSAAPTKKKSSK</sequence>
<comment type="subcellular location">
    <subcellularLocation>
        <location evidence="2">Cytoplasm</location>
    </subcellularLocation>
    <subcellularLocation>
        <location evidence="1">Nucleus</location>
    </subcellularLocation>
</comment>
<dbReference type="PROSITE" id="PS00028">
    <property type="entry name" value="ZINC_FINGER_C2H2_1"/>
    <property type="match status" value="1"/>
</dbReference>
<feature type="compositionally biased region" description="Basic and acidic residues" evidence="5">
    <location>
        <begin position="1"/>
        <end position="15"/>
    </location>
</feature>
<feature type="domain" description="C2H2-type" evidence="6">
    <location>
        <begin position="39"/>
        <end position="60"/>
    </location>
</feature>
<dbReference type="InterPro" id="IPR013087">
    <property type="entry name" value="Znf_C2H2_type"/>
</dbReference>
<keyword evidence="3" id="KW-0963">Cytoplasm</keyword>
<evidence type="ECO:0000256" key="4">
    <source>
        <dbReference type="ARBA" id="ARBA00023242"/>
    </source>
</evidence>
<gene>
    <name evidence="7" type="ORF">DSPE1174_LOCUS28107</name>
</gene>
<feature type="region of interest" description="Disordered" evidence="5">
    <location>
        <begin position="75"/>
        <end position="122"/>
    </location>
</feature>
<name>A0A7S2GX48_9STRA</name>
<dbReference type="AlphaFoldDB" id="A0A7S2GX48"/>
<evidence type="ECO:0000259" key="6">
    <source>
        <dbReference type="PROSITE" id="PS00028"/>
    </source>
</evidence>
<reference evidence="7" key="1">
    <citation type="submission" date="2021-01" db="EMBL/GenBank/DDBJ databases">
        <authorList>
            <person name="Corre E."/>
            <person name="Pelletier E."/>
            <person name="Niang G."/>
            <person name="Scheremetjew M."/>
            <person name="Finn R."/>
            <person name="Kale V."/>
            <person name="Holt S."/>
            <person name="Cochrane G."/>
            <person name="Meng A."/>
            <person name="Brown T."/>
            <person name="Cohen L."/>
        </authorList>
    </citation>
    <scope>NUCLEOTIDE SEQUENCE</scope>
    <source>
        <strain evidence="7">CCMP1381</strain>
    </source>
</reference>
<accession>A0A7S2GX48</accession>
<dbReference type="EMBL" id="HBGS01054408">
    <property type="protein sequence ID" value="CAD9474183.1"/>
    <property type="molecule type" value="Transcribed_RNA"/>
</dbReference>
<evidence type="ECO:0000256" key="5">
    <source>
        <dbReference type="SAM" id="MobiDB-lite"/>
    </source>
</evidence>
<evidence type="ECO:0000256" key="3">
    <source>
        <dbReference type="ARBA" id="ARBA00022490"/>
    </source>
</evidence>
<dbReference type="InterPro" id="IPR045230">
    <property type="entry name" value="MBS1/2-like"/>
</dbReference>
<keyword evidence="4" id="KW-0539">Nucleus</keyword>
<dbReference type="GO" id="GO:0005634">
    <property type="term" value="C:nucleus"/>
    <property type="evidence" value="ECO:0007669"/>
    <property type="project" value="UniProtKB-SubCell"/>
</dbReference>
<protein>
    <recommendedName>
        <fullName evidence="6">C2H2-type domain-containing protein</fullName>
    </recommendedName>
</protein>
<evidence type="ECO:0000256" key="1">
    <source>
        <dbReference type="ARBA" id="ARBA00004123"/>
    </source>
</evidence>
<dbReference type="PANTHER" id="PTHR21213:SF0">
    <property type="entry name" value="ZINC FINGER PROTEIN 706"/>
    <property type="match status" value="1"/>
</dbReference>
<dbReference type="GO" id="GO:0005737">
    <property type="term" value="C:cytoplasm"/>
    <property type="evidence" value="ECO:0007669"/>
    <property type="project" value="UniProtKB-SubCell"/>
</dbReference>
<evidence type="ECO:0000256" key="2">
    <source>
        <dbReference type="ARBA" id="ARBA00004496"/>
    </source>
</evidence>
<dbReference type="PANTHER" id="PTHR21213">
    <property type="entry name" value="GEO09665P1-RELATED"/>
    <property type="match status" value="1"/>
</dbReference>
<proteinExistence type="predicted"/>
<organism evidence="7">
    <name type="scientific">Octactis speculum</name>
    <dbReference type="NCBI Taxonomy" id="3111310"/>
    <lineage>
        <taxon>Eukaryota</taxon>
        <taxon>Sar</taxon>
        <taxon>Stramenopiles</taxon>
        <taxon>Ochrophyta</taxon>
        <taxon>Dictyochophyceae</taxon>
        <taxon>Dictyochales</taxon>
        <taxon>Dictyochaceae</taxon>
        <taxon>Octactis</taxon>
    </lineage>
</organism>
<evidence type="ECO:0000313" key="7">
    <source>
        <dbReference type="EMBL" id="CAD9474183.1"/>
    </source>
</evidence>
<dbReference type="SUPFAM" id="SSF118359">
    <property type="entry name" value="Expressed protein At2g23090/F21P24.15"/>
    <property type="match status" value="1"/>
</dbReference>
<feature type="region of interest" description="Disordered" evidence="5">
    <location>
        <begin position="1"/>
        <end position="36"/>
    </location>
</feature>